<feature type="non-terminal residue" evidence="1">
    <location>
        <position position="67"/>
    </location>
</feature>
<gene>
    <name evidence="1" type="ORF">LCGC14_1747660</name>
</gene>
<accession>A0A0F9H4V8</accession>
<sequence>MADVSLLIGSTTKTFDLAVQDKAKMFAVTEEPIIPIQQLADVPSYGNLPPDKILAFVQNNWRGGMGQ</sequence>
<proteinExistence type="predicted"/>
<dbReference type="AlphaFoldDB" id="A0A0F9H4V8"/>
<organism evidence="1">
    <name type="scientific">marine sediment metagenome</name>
    <dbReference type="NCBI Taxonomy" id="412755"/>
    <lineage>
        <taxon>unclassified sequences</taxon>
        <taxon>metagenomes</taxon>
        <taxon>ecological metagenomes</taxon>
    </lineage>
</organism>
<name>A0A0F9H4V8_9ZZZZ</name>
<comment type="caution">
    <text evidence="1">The sequence shown here is derived from an EMBL/GenBank/DDBJ whole genome shotgun (WGS) entry which is preliminary data.</text>
</comment>
<dbReference type="EMBL" id="LAZR01016077">
    <property type="protein sequence ID" value="KKM06080.1"/>
    <property type="molecule type" value="Genomic_DNA"/>
</dbReference>
<protein>
    <submittedName>
        <fullName evidence="1">Uncharacterized protein</fullName>
    </submittedName>
</protein>
<reference evidence="1" key="1">
    <citation type="journal article" date="2015" name="Nature">
        <title>Complex archaea that bridge the gap between prokaryotes and eukaryotes.</title>
        <authorList>
            <person name="Spang A."/>
            <person name="Saw J.H."/>
            <person name="Jorgensen S.L."/>
            <person name="Zaremba-Niedzwiedzka K."/>
            <person name="Martijn J."/>
            <person name="Lind A.E."/>
            <person name="van Eijk R."/>
            <person name="Schleper C."/>
            <person name="Guy L."/>
            <person name="Ettema T.J."/>
        </authorList>
    </citation>
    <scope>NUCLEOTIDE SEQUENCE</scope>
</reference>
<evidence type="ECO:0000313" key="1">
    <source>
        <dbReference type="EMBL" id="KKM06080.1"/>
    </source>
</evidence>